<evidence type="ECO:0000259" key="7">
    <source>
        <dbReference type="PROSITE" id="PS50888"/>
    </source>
</evidence>
<evidence type="ECO:0000256" key="3">
    <source>
        <dbReference type="ARBA" id="ARBA00023015"/>
    </source>
</evidence>
<dbReference type="SUPFAM" id="SSF47459">
    <property type="entry name" value="HLH, helix-loop-helix DNA-binding domain"/>
    <property type="match status" value="1"/>
</dbReference>
<dbReference type="InterPro" id="IPR044549">
    <property type="entry name" value="bHLH_AtIBH1-like"/>
</dbReference>
<evidence type="ECO:0000256" key="1">
    <source>
        <dbReference type="ARBA" id="ARBA00004123"/>
    </source>
</evidence>
<proteinExistence type="inferred from homology"/>
<dbReference type="CDD" id="cd11444">
    <property type="entry name" value="bHLH_AtIBH1_like"/>
    <property type="match status" value="1"/>
</dbReference>
<evidence type="ECO:0000256" key="4">
    <source>
        <dbReference type="ARBA" id="ARBA00023163"/>
    </source>
</evidence>
<dbReference type="PANTHER" id="PTHR33124">
    <property type="entry name" value="TRANSCRIPTION FACTOR IBH1-LIKE 1"/>
    <property type="match status" value="1"/>
</dbReference>
<sequence>MVNAEATDAMPDCSQSRCLVVTVKRLRVAVVYGTVNCGLIDLTPSALTPLSGGVKRRLAGGRRSKGQTVKDCTSLGSTPTKHEGSEEQFFVSVLLQTDGARMVARNSPSPLLSLPPPSYNDQHHHHRRLRRTSGEPESESGPTAAACLRPSAPPEPAGVSGPRAVKERRTPRSPSPPAASPAGAAPSILLGRRGGKLLLKAGGRVRRRGGTGRVRERLRALGELVPGCRKLLAQSLLEEAADYVAALEMQVKAMNELVDVPRDS</sequence>
<dbReference type="GO" id="GO:0005634">
    <property type="term" value="C:nucleus"/>
    <property type="evidence" value="ECO:0007669"/>
    <property type="project" value="UniProtKB-SubCell"/>
</dbReference>
<comment type="similarity">
    <text evidence="2">Belongs to the bHLH protein family.</text>
</comment>
<dbReference type="GO" id="GO:0046983">
    <property type="term" value="F:protein dimerization activity"/>
    <property type="evidence" value="ECO:0007669"/>
    <property type="project" value="InterPro"/>
</dbReference>
<feature type="domain" description="BHLH" evidence="7">
    <location>
        <begin position="198"/>
        <end position="247"/>
    </location>
</feature>
<keyword evidence="9" id="KW-1185">Reference proteome</keyword>
<dbReference type="InterPro" id="IPR044660">
    <property type="entry name" value="IBH1-like"/>
</dbReference>
<dbReference type="GO" id="GO:0000976">
    <property type="term" value="F:transcription cis-regulatory region binding"/>
    <property type="evidence" value="ECO:0007669"/>
    <property type="project" value="UniProtKB-ARBA"/>
</dbReference>
<evidence type="ECO:0000256" key="2">
    <source>
        <dbReference type="ARBA" id="ARBA00005510"/>
    </source>
</evidence>
<feature type="region of interest" description="Disordered" evidence="6">
    <location>
        <begin position="105"/>
        <end position="188"/>
    </location>
</feature>
<dbReference type="AlphaFoldDB" id="A0A9E7I888"/>
<dbReference type="PROSITE" id="PS50888">
    <property type="entry name" value="BHLH"/>
    <property type="match status" value="1"/>
</dbReference>
<feature type="region of interest" description="Disordered" evidence="6">
    <location>
        <begin position="57"/>
        <end position="84"/>
    </location>
</feature>
<dbReference type="Proteomes" id="UP001055439">
    <property type="component" value="Chromosome 9"/>
</dbReference>
<dbReference type="EMBL" id="CP097511">
    <property type="protein sequence ID" value="URE48100.1"/>
    <property type="molecule type" value="Genomic_DNA"/>
</dbReference>
<dbReference type="GO" id="GO:0006355">
    <property type="term" value="P:regulation of DNA-templated transcription"/>
    <property type="evidence" value="ECO:0007669"/>
    <property type="project" value="InterPro"/>
</dbReference>
<organism evidence="8 9">
    <name type="scientific">Musa troglodytarum</name>
    <name type="common">fe'i banana</name>
    <dbReference type="NCBI Taxonomy" id="320322"/>
    <lineage>
        <taxon>Eukaryota</taxon>
        <taxon>Viridiplantae</taxon>
        <taxon>Streptophyta</taxon>
        <taxon>Embryophyta</taxon>
        <taxon>Tracheophyta</taxon>
        <taxon>Spermatophyta</taxon>
        <taxon>Magnoliopsida</taxon>
        <taxon>Liliopsida</taxon>
        <taxon>Zingiberales</taxon>
        <taxon>Musaceae</taxon>
        <taxon>Musa</taxon>
    </lineage>
</organism>
<feature type="compositionally biased region" description="Polar residues" evidence="6">
    <location>
        <begin position="66"/>
        <end position="79"/>
    </location>
</feature>
<dbReference type="OrthoDB" id="1647165at2759"/>
<gene>
    <name evidence="8" type="ORF">MUK42_25796</name>
</gene>
<comment type="subcellular location">
    <subcellularLocation>
        <location evidence="1">Nucleus</location>
    </subcellularLocation>
</comment>
<name>A0A9E7I888_9LILI</name>
<protein>
    <recommendedName>
        <fullName evidence="7">BHLH domain-containing protein</fullName>
    </recommendedName>
</protein>
<keyword evidence="5" id="KW-0539">Nucleus</keyword>
<evidence type="ECO:0000313" key="8">
    <source>
        <dbReference type="EMBL" id="URE48100.1"/>
    </source>
</evidence>
<keyword evidence="3" id="KW-0805">Transcription regulation</keyword>
<evidence type="ECO:0000256" key="5">
    <source>
        <dbReference type="ARBA" id="ARBA00023242"/>
    </source>
</evidence>
<dbReference type="PANTHER" id="PTHR33124:SF51">
    <property type="entry name" value="BHLH DOMAIN-CONTAINING PROTEIN"/>
    <property type="match status" value="1"/>
</dbReference>
<reference evidence="8" key="1">
    <citation type="submission" date="2022-05" db="EMBL/GenBank/DDBJ databases">
        <title>The Musa troglodytarum L. genome provides insights into the mechanism of non-climacteric behaviour and enrichment of carotenoids.</title>
        <authorList>
            <person name="Wang J."/>
        </authorList>
    </citation>
    <scope>NUCLEOTIDE SEQUENCE</scope>
    <source>
        <tissue evidence="8">Leaf</tissue>
    </source>
</reference>
<keyword evidence="4" id="KW-0804">Transcription</keyword>
<dbReference type="InterPro" id="IPR036638">
    <property type="entry name" value="HLH_DNA-bd_sf"/>
</dbReference>
<evidence type="ECO:0000256" key="6">
    <source>
        <dbReference type="SAM" id="MobiDB-lite"/>
    </source>
</evidence>
<dbReference type="InterPro" id="IPR011598">
    <property type="entry name" value="bHLH_dom"/>
</dbReference>
<accession>A0A9E7I888</accession>
<evidence type="ECO:0000313" key="9">
    <source>
        <dbReference type="Proteomes" id="UP001055439"/>
    </source>
</evidence>